<evidence type="ECO:0000313" key="3">
    <source>
        <dbReference type="Proteomes" id="UP000642809"/>
    </source>
</evidence>
<feature type="domain" description="Glycosyl transferase family 1" evidence="1">
    <location>
        <begin position="201"/>
        <end position="343"/>
    </location>
</feature>
<dbReference type="InterPro" id="IPR050194">
    <property type="entry name" value="Glycosyltransferase_grp1"/>
</dbReference>
<name>A0A8J3CWN0_9BACT</name>
<organism evidence="2 3">
    <name type="scientific">Mongoliitalea lutea</name>
    <dbReference type="NCBI Taxonomy" id="849756"/>
    <lineage>
        <taxon>Bacteria</taxon>
        <taxon>Pseudomonadati</taxon>
        <taxon>Bacteroidota</taxon>
        <taxon>Cytophagia</taxon>
        <taxon>Cytophagales</taxon>
        <taxon>Cyclobacteriaceae</taxon>
        <taxon>Mongoliitalea</taxon>
    </lineage>
</organism>
<dbReference type="SUPFAM" id="SSF53756">
    <property type="entry name" value="UDP-Glycosyltransferase/glycogen phosphorylase"/>
    <property type="match status" value="1"/>
</dbReference>
<keyword evidence="3" id="KW-1185">Reference proteome</keyword>
<sequence>MREKIFIFYEFFPPAFRSGGITRSLGNLAQFLSRSYDVYVFTSNQDLGEPKPLAVQPNIWVQWIPNVRVFYAERNHQSYGVIKSILQEINPHVIYINGLFTPRFSLFPLIIRKRTSIDAHWVIAPRGMLNEGALAIKSWKKKVYLKLLKLLGLFDGLTWHATDLSEKKGVLRFGIGDRMVNVTSNIPSFGKDAVLEIPKKPYKLTMVFLALISPIKNLDLVIKALEKIPNQMQVSLDIFGPIKDANYWDLCKSLIRILPEHITVHYRGEVLPDATHELLGNYHLFVMLSKGENFGHSIFEALNAGTPVLISDKTPWKNLRNQKSGLDLAIDSVGPIVRAIEEFTVMDRVQYQDWRKFAKQTADEFLKNNNFDFHYSKLFTSEKRR</sequence>
<dbReference type="Gene3D" id="3.40.50.2000">
    <property type="entry name" value="Glycogen Phosphorylase B"/>
    <property type="match status" value="2"/>
</dbReference>
<dbReference type="PANTHER" id="PTHR45947:SF3">
    <property type="entry name" value="SULFOQUINOVOSYL TRANSFERASE SQD2"/>
    <property type="match status" value="1"/>
</dbReference>
<protein>
    <recommendedName>
        <fullName evidence="1">Glycosyl transferase family 1 domain-containing protein</fullName>
    </recommendedName>
</protein>
<dbReference type="PANTHER" id="PTHR45947">
    <property type="entry name" value="SULFOQUINOVOSYL TRANSFERASE SQD2"/>
    <property type="match status" value="1"/>
</dbReference>
<reference evidence="2" key="2">
    <citation type="submission" date="2020-09" db="EMBL/GenBank/DDBJ databases">
        <authorList>
            <person name="Sun Q."/>
            <person name="Kim S."/>
        </authorList>
    </citation>
    <scope>NUCLEOTIDE SEQUENCE</scope>
    <source>
        <strain evidence="2">KCTC 23224</strain>
    </source>
</reference>
<evidence type="ECO:0000313" key="2">
    <source>
        <dbReference type="EMBL" id="GHB37070.1"/>
    </source>
</evidence>
<dbReference type="InterPro" id="IPR001296">
    <property type="entry name" value="Glyco_trans_1"/>
</dbReference>
<dbReference type="AlphaFoldDB" id="A0A8J3CWN0"/>
<reference evidence="2" key="1">
    <citation type="journal article" date="2014" name="Int. J. Syst. Evol. Microbiol.">
        <title>Complete genome sequence of Corynebacterium casei LMG S-19264T (=DSM 44701T), isolated from a smear-ripened cheese.</title>
        <authorList>
            <consortium name="US DOE Joint Genome Institute (JGI-PGF)"/>
            <person name="Walter F."/>
            <person name="Albersmeier A."/>
            <person name="Kalinowski J."/>
            <person name="Ruckert C."/>
        </authorList>
    </citation>
    <scope>NUCLEOTIDE SEQUENCE</scope>
    <source>
        <strain evidence="2">KCTC 23224</strain>
    </source>
</reference>
<dbReference type="Pfam" id="PF00534">
    <property type="entry name" value="Glycos_transf_1"/>
    <property type="match status" value="1"/>
</dbReference>
<accession>A0A8J3CWN0</accession>
<evidence type="ECO:0000259" key="1">
    <source>
        <dbReference type="Pfam" id="PF00534"/>
    </source>
</evidence>
<dbReference type="RefSeq" id="WP_189580983.1">
    <property type="nucleotide sequence ID" value="NZ_BMYF01000009.1"/>
</dbReference>
<dbReference type="EMBL" id="BMYF01000009">
    <property type="protein sequence ID" value="GHB37070.1"/>
    <property type="molecule type" value="Genomic_DNA"/>
</dbReference>
<comment type="caution">
    <text evidence="2">The sequence shown here is derived from an EMBL/GenBank/DDBJ whole genome shotgun (WGS) entry which is preliminary data.</text>
</comment>
<proteinExistence type="predicted"/>
<dbReference type="Proteomes" id="UP000642809">
    <property type="component" value="Unassembled WGS sequence"/>
</dbReference>
<dbReference type="GO" id="GO:0016757">
    <property type="term" value="F:glycosyltransferase activity"/>
    <property type="evidence" value="ECO:0007669"/>
    <property type="project" value="InterPro"/>
</dbReference>
<gene>
    <name evidence="2" type="ORF">GCM10008106_17940</name>
</gene>